<keyword evidence="4 9" id="KW-0269">Exonuclease</keyword>
<keyword evidence="5 9" id="KW-0408">Iron</keyword>
<protein>
    <recommendedName>
        <fullName evidence="9">CRISPR-associated exonuclease Cas4</fullName>
        <ecNumber evidence="9">3.1.12.1</ecNumber>
    </recommendedName>
</protein>
<comment type="cofactor">
    <cofactor evidence="9">
        <name>Mg(2+)</name>
        <dbReference type="ChEBI" id="CHEBI:18420"/>
    </cofactor>
    <cofactor evidence="9">
        <name>Mn(2+)</name>
        <dbReference type="ChEBI" id="CHEBI:29035"/>
    </cofactor>
    <text evidence="9">Mg(2+) or Mn(2+) required for ssDNA cleavage activity.</text>
</comment>
<evidence type="ECO:0000256" key="5">
    <source>
        <dbReference type="ARBA" id="ARBA00023004"/>
    </source>
</evidence>
<feature type="domain" description="DUF83" evidence="10">
    <location>
        <begin position="2"/>
        <end position="142"/>
    </location>
</feature>
<dbReference type="AlphaFoldDB" id="A0A1L8CVX6"/>
<evidence type="ECO:0000256" key="4">
    <source>
        <dbReference type="ARBA" id="ARBA00022839"/>
    </source>
</evidence>
<evidence type="ECO:0000256" key="8">
    <source>
        <dbReference type="ARBA" id="ARBA00023211"/>
    </source>
</evidence>
<evidence type="ECO:0000256" key="2">
    <source>
        <dbReference type="ARBA" id="ARBA00022723"/>
    </source>
</evidence>
<dbReference type="GO" id="GO:0004527">
    <property type="term" value="F:exonuclease activity"/>
    <property type="evidence" value="ECO:0007669"/>
    <property type="project" value="UniProtKB-KW"/>
</dbReference>
<evidence type="ECO:0000256" key="1">
    <source>
        <dbReference type="ARBA" id="ARBA00022722"/>
    </source>
</evidence>
<dbReference type="Pfam" id="PF01930">
    <property type="entry name" value="Cas_Cas4"/>
    <property type="match status" value="1"/>
</dbReference>
<keyword evidence="3 9" id="KW-0378">Hydrolase</keyword>
<dbReference type="InterPro" id="IPR013343">
    <property type="entry name" value="CRISPR-assoc_prot_Cas4"/>
</dbReference>
<dbReference type="Gene3D" id="3.90.320.10">
    <property type="match status" value="1"/>
</dbReference>
<evidence type="ECO:0000256" key="7">
    <source>
        <dbReference type="ARBA" id="ARBA00023118"/>
    </source>
</evidence>
<keyword evidence="1 9" id="KW-0540">Nuclease</keyword>
<keyword evidence="7 9" id="KW-0051">Antiviral defense</keyword>
<dbReference type="InterPro" id="IPR011604">
    <property type="entry name" value="PDDEXK-like_dom_sf"/>
</dbReference>
<dbReference type="EMBL" id="BDJK01000027">
    <property type="protein sequence ID" value="GAV23062.1"/>
    <property type="molecule type" value="Genomic_DNA"/>
</dbReference>
<dbReference type="NCBIfam" id="TIGR00372">
    <property type="entry name" value="cas4"/>
    <property type="match status" value="1"/>
</dbReference>
<evidence type="ECO:0000256" key="3">
    <source>
        <dbReference type="ARBA" id="ARBA00022801"/>
    </source>
</evidence>
<evidence type="ECO:0000259" key="10">
    <source>
        <dbReference type="Pfam" id="PF01930"/>
    </source>
</evidence>
<evidence type="ECO:0000313" key="11">
    <source>
        <dbReference type="EMBL" id="GAV23062.1"/>
    </source>
</evidence>
<comment type="caution">
    <text evidence="11">The sequence shown here is derived from an EMBL/GenBank/DDBJ whole genome shotgun (WGS) entry which is preliminary data.</text>
</comment>
<evidence type="ECO:0000256" key="9">
    <source>
        <dbReference type="RuleBase" id="RU365022"/>
    </source>
</evidence>
<dbReference type="Proteomes" id="UP000187485">
    <property type="component" value="Unassembled WGS sequence"/>
</dbReference>
<gene>
    <name evidence="11" type="ORF">cpu_15720</name>
</gene>
<dbReference type="GO" id="GO:0046872">
    <property type="term" value="F:metal ion binding"/>
    <property type="evidence" value="ECO:0007669"/>
    <property type="project" value="UniProtKB-KW"/>
</dbReference>
<evidence type="ECO:0000256" key="6">
    <source>
        <dbReference type="ARBA" id="ARBA00023014"/>
    </source>
</evidence>
<keyword evidence="2 9" id="KW-0479">Metal-binding</keyword>
<accession>A0A1L8CVX6</accession>
<dbReference type="InterPro" id="IPR022765">
    <property type="entry name" value="Dna2/Cas4_DUF83"/>
</dbReference>
<dbReference type="PANTHER" id="PTHR37168">
    <property type="entry name" value="CRISPR-ASSOCIATED EXONUCLEASE CAS4"/>
    <property type="match status" value="1"/>
</dbReference>
<keyword evidence="6 9" id="KW-0411">Iron-sulfur</keyword>
<dbReference type="PANTHER" id="PTHR37168:SF2">
    <property type="entry name" value="CRISPR-ASSOCIATED EXONUCLEASE CAS4"/>
    <property type="match status" value="1"/>
</dbReference>
<sequence length="143" mass="16498">MGRKITPDEDNELLDLGRVIHAQSKKAGVKELELGGSKIDLISREDGELLVYEIKKSSKFKEASKMQLLYYLLEFKRRGVEIAGELSYPEEKKREKVRLTPEDEAKLLASEKEILRIIYQETPPPYQKTPFCKKCAYLEFCVA</sequence>
<comment type="similarity">
    <text evidence="9">Belongs to the CRISPR-associated exonuclease Cas4 family.</text>
</comment>
<dbReference type="GO" id="GO:0051536">
    <property type="term" value="F:iron-sulfur cluster binding"/>
    <property type="evidence" value="ECO:0007669"/>
    <property type="project" value="UniProtKB-KW"/>
</dbReference>
<keyword evidence="8 9" id="KW-0464">Manganese</keyword>
<keyword evidence="12" id="KW-1185">Reference proteome</keyword>
<proteinExistence type="inferred from homology"/>
<comment type="cofactor">
    <cofactor evidence="9">
        <name>iron-sulfur cluster</name>
        <dbReference type="ChEBI" id="CHEBI:30408"/>
    </cofactor>
</comment>
<organism evidence="11 12">
    <name type="scientific">Carboxydothermus pertinax</name>
    <dbReference type="NCBI Taxonomy" id="870242"/>
    <lineage>
        <taxon>Bacteria</taxon>
        <taxon>Bacillati</taxon>
        <taxon>Bacillota</taxon>
        <taxon>Clostridia</taxon>
        <taxon>Thermoanaerobacterales</taxon>
        <taxon>Thermoanaerobacteraceae</taxon>
        <taxon>Carboxydothermus</taxon>
    </lineage>
</organism>
<dbReference type="EC" id="3.1.12.1" evidence="9"/>
<reference evidence="12" key="1">
    <citation type="submission" date="2016-12" db="EMBL/GenBank/DDBJ databases">
        <title>Draft Genome Sequences od Carboxydothermus pertinax and islandicus, Hydrogenogenic Carboxydotrophic Bacteria.</title>
        <authorList>
            <person name="Fukuyama Y."/>
            <person name="Ohmae K."/>
            <person name="Yoneda Y."/>
            <person name="Yoshida T."/>
            <person name="Sako Y."/>
        </authorList>
    </citation>
    <scope>NUCLEOTIDE SEQUENCE [LARGE SCALE GENOMIC DNA]</scope>
    <source>
        <strain evidence="12">Ug1</strain>
    </source>
</reference>
<name>A0A1L8CVX6_9THEO</name>
<dbReference type="GO" id="GO:0051607">
    <property type="term" value="P:defense response to virus"/>
    <property type="evidence" value="ECO:0007669"/>
    <property type="project" value="UniProtKB-KW"/>
</dbReference>
<evidence type="ECO:0000313" key="12">
    <source>
        <dbReference type="Proteomes" id="UP000187485"/>
    </source>
</evidence>
<dbReference type="STRING" id="870242.cpu_15720"/>
<comment type="function">
    <text evidence="9">CRISPR (clustered regularly interspaced short palindromic repeat) is an adaptive immune system that provides protection against mobile genetic elements (viruses, transposable elements and conjugative plasmids). CRISPR clusters contain sequences complementary to antecedent mobile elements and target invading nucleic acids. CRISPR clusters are transcribed and processed into CRISPR RNA (crRNA).</text>
</comment>